<reference evidence="12" key="1">
    <citation type="journal article" date="2019" name="Int. J. Syst. Evol. Microbiol.">
        <title>The Global Catalogue of Microorganisms (GCM) 10K type strain sequencing project: providing services to taxonomists for standard genome sequencing and annotation.</title>
        <authorList>
            <consortium name="The Broad Institute Genomics Platform"/>
            <consortium name="The Broad Institute Genome Sequencing Center for Infectious Disease"/>
            <person name="Wu L."/>
            <person name="Ma J."/>
        </authorList>
    </citation>
    <scope>NUCLEOTIDE SEQUENCE [LARGE SCALE GENOMIC DNA]</scope>
    <source>
        <strain evidence="12">JCM 4253</strain>
    </source>
</reference>
<evidence type="ECO:0000256" key="4">
    <source>
        <dbReference type="ARBA" id="ARBA00011738"/>
    </source>
</evidence>
<dbReference type="Pfam" id="PF02780">
    <property type="entry name" value="Transketolase_C"/>
    <property type="match status" value="1"/>
</dbReference>
<dbReference type="AlphaFoldDB" id="A0A919C4Y3"/>
<evidence type="ECO:0000256" key="5">
    <source>
        <dbReference type="ARBA" id="ARBA00022679"/>
    </source>
</evidence>
<dbReference type="InterPro" id="IPR005475">
    <property type="entry name" value="Transketolase-like_Pyr-bd"/>
</dbReference>
<comment type="subunit">
    <text evidence="4">Homodimer.</text>
</comment>
<accession>A0A919C4Y3</accession>
<keyword evidence="12" id="KW-1185">Reference proteome</keyword>
<sequence length="322" mass="33823">MQLPRYDLGDEVATRDAFGTALAALGTARGDVVALDGEVGDSTRTEEFAKEHPDRFFECYIAEQQLVATAVGMAARGWLPYASTFAAFLSRAHDFVRMAAISGSGLNLVGSHAGVAIGQDGPSQMGLEDLALFRSVYGSTVLYPCDANQTARLVATMAGLEGIRYLRTSRGKTPVVYGPDEEFPVGGSKTLRCGEDDRLTVVAAGATVPEALAAADRLAADGIRVRVIDLYSVKPVDAETLHRAAEETGCLLTVEDHHPEGGIGDAVAEAFGDGRPVPRLVRLAVRTMPGSAAPDEQLHAAGIDATGIAAAARMLVEEAVVR</sequence>
<dbReference type="InterPro" id="IPR009014">
    <property type="entry name" value="Transketo_C/PFOR_II"/>
</dbReference>
<dbReference type="InterPro" id="IPR051424">
    <property type="entry name" value="Transketolase-like"/>
</dbReference>
<evidence type="ECO:0000256" key="9">
    <source>
        <dbReference type="ARBA" id="ARBA00023052"/>
    </source>
</evidence>
<proteinExistence type="inferred from homology"/>
<comment type="cofactor">
    <cofactor evidence="2">
        <name>thiamine diphosphate</name>
        <dbReference type="ChEBI" id="CHEBI:58937"/>
    </cofactor>
</comment>
<dbReference type="PANTHER" id="PTHR43195:SF1">
    <property type="entry name" value="FI06132P-RELATED"/>
    <property type="match status" value="1"/>
</dbReference>
<protein>
    <recommendedName>
        <fullName evidence="10">Transketolase-like pyrimidine-binding domain-containing protein</fullName>
    </recommendedName>
</protein>
<evidence type="ECO:0000259" key="10">
    <source>
        <dbReference type="SMART" id="SM00861"/>
    </source>
</evidence>
<name>A0A919C4Y3_9ACTN</name>
<evidence type="ECO:0000313" key="12">
    <source>
        <dbReference type="Proteomes" id="UP000619355"/>
    </source>
</evidence>
<keyword evidence="5" id="KW-0808">Transferase</keyword>
<keyword evidence="8" id="KW-0460">Magnesium</keyword>
<evidence type="ECO:0000256" key="8">
    <source>
        <dbReference type="ARBA" id="ARBA00022842"/>
    </source>
</evidence>
<dbReference type="FunFam" id="3.40.50.970:FF:000129">
    <property type="entry name" value="Transketolase"/>
    <property type="match status" value="1"/>
</dbReference>
<dbReference type="GO" id="GO:0004802">
    <property type="term" value="F:transketolase activity"/>
    <property type="evidence" value="ECO:0007669"/>
    <property type="project" value="TreeGrafter"/>
</dbReference>
<dbReference type="SUPFAM" id="SSF52922">
    <property type="entry name" value="TK C-terminal domain-like"/>
    <property type="match status" value="1"/>
</dbReference>
<dbReference type="GO" id="GO:0000287">
    <property type="term" value="F:magnesium ion binding"/>
    <property type="evidence" value="ECO:0007669"/>
    <property type="project" value="UniProtKB-ARBA"/>
</dbReference>
<dbReference type="SMART" id="SM00861">
    <property type="entry name" value="Transket_pyr"/>
    <property type="match status" value="1"/>
</dbReference>
<dbReference type="InterPro" id="IPR033248">
    <property type="entry name" value="Transketolase_C"/>
</dbReference>
<dbReference type="PROSITE" id="PS00802">
    <property type="entry name" value="TRANSKETOLASE_2"/>
    <property type="match status" value="1"/>
</dbReference>
<keyword evidence="6" id="KW-0479">Metal-binding</keyword>
<comment type="caution">
    <text evidence="11">The sequence shown here is derived from an EMBL/GenBank/DDBJ whole genome shotgun (WGS) entry which is preliminary data.</text>
</comment>
<dbReference type="Proteomes" id="UP000619355">
    <property type="component" value="Unassembled WGS sequence"/>
</dbReference>
<organism evidence="11 12">
    <name type="scientific">Streptomyces capoamus</name>
    <dbReference type="NCBI Taxonomy" id="68183"/>
    <lineage>
        <taxon>Bacteria</taxon>
        <taxon>Bacillati</taxon>
        <taxon>Actinomycetota</taxon>
        <taxon>Actinomycetes</taxon>
        <taxon>Kitasatosporales</taxon>
        <taxon>Streptomycetaceae</taxon>
        <taxon>Streptomyces</taxon>
    </lineage>
</organism>
<dbReference type="Gene3D" id="3.40.50.970">
    <property type="match status" value="1"/>
</dbReference>
<comment type="cofactor">
    <cofactor evidence="1">
        <name>Ca(2+)</name>
        <dbReference type="ChEBI" id="CHEBI:29108"/>
    </cofactor>
</comment>
<keyword evidence="7" id="KW-0106">Calcium</keyword>
<keyword evidence="9" id="KW-0786">Thiamine pyrophosphate</keyword>
<evidence type="ECO:0000256" key="6">
    <source>
        <dbReference type="ARBA" id="ARBA00022723"/>
    </source>
</evidence>
<dbReference type="EMBL" id="BNBF01000005">
    <property type="protein sequence ID" value="GHG44015.1"/>
    <property type="molecule type" value="Genomic_DNA"/>
</dbReference>
<dbReference type="Gene3D" id="3.40.50.920">
    <property type="match status" value="1"/>
</dbReference>
<dbReference type="InterPro" id="IPR029061">
    <property type="entry name" value="THDP-binding"/>
</dbReference>
<feature type="domain" description="Transketolase-like pyrimidine-binding" evidence="10">
    <location>
        <begin position="12"/>
        <end position="175"/>
    </location>
</feature>
<dbReference type="NCBIfam" id="NF004559">
    <property type="entry name" value="PRK05899.2-5"/>
    <property type="match status" value="1"/>
</dbReference>
<dbReference type="CDD" id="cd07033">
    <property type="entry name" value="TPP_PYR_DXS_TK_like"/>
    <property type="match status" value="1"/>
</dbReference>
<comment type="similarity">
    <text evidence="3">Belongs to the transketolase family.</text>
</comment>
<evidence type="ECO:0000313" key="11">
    <source>
        <dbReference type="EMBL" id="GHG44015.1"/>
    </source>
</evidence>
<evidence type="ECO:0000256" key="1">
    <source>
        <dbReference type="ARBA" id="ARBA00001913"/>
    </source>
</evidence>
<evidence type="ECO:0000256" key="7">
    <source>
        <dbReference type="ARBA" id="ARBA00022837"/>
    </source>
</evidence>
<evidence type="ECO:0000256" key="3">
    <source>
        <dbReference type="ARBA" id="ARBA00007131"/>
    </source>
</evidence>
<gene>
    <name evidence="11" type="ORF">GCM10018980_21450</name>
</gene>
<evidence type="ECO:0000256" key="2">
    <source>
        <dbReference type="ARBA" id="ARBA00001964"/>
    </source>
</evidence>
<dbReference type="Pfam" id="PF02779">
    <property type="entry name" value="Transket_pyr"/>
    <property type="match status" value="1"/>
</dbReference>
<dbReference type="InterPro" id="IPR020826">
    <property type="entry name" value="Transketolase_BS"/>
</dbReference>
<dbReference type="PANTHER" id="PTHR43195">
    <property type="entry name" value="TRANSKETOLASE"/>
    <property type="match status" value="1"/>
</dbReference>
<dbReference type="SUPFAM" id="SSF52518">
    <property type="entry name" value="Thiamin diphosphate-binding fold (THDP-binding)"/>
    <property type="match status" value="1"/>
</dbReference>
<dbReference type="GO" id="GO:0030976">
    <property type="term" value="F:thiamine pyrophosphate binding"/>
    <property type="evidence" value="ECO:0007669"/>
    <property type="project" value="TreeGrafter"/>
</dbReference>